<evidence type="ECO:0000313" key="1">
    <source>
        <dbReference type="EMBL" id="SHL18451.1"/>
    </source>
</evidence>
<name>A0A1M6YJF9_9RHOB</name>
<keyword evidence="2" id="KW-1185">Reference proteome</keyword>
<dbReference type="AlphaFoldDB" id="A0A1M6YJF9"/>
<gene>
    <name evidence="1" type="ORF">SAMN05444414_1072</name>
</gene>
<organism evidence="1 2">
    <name type="scientific">Roseovarius marisflavi</name>
    <dbReference type="NCBI Taxonomy" id="1054996"/>
    <lineage>
        <taxon>Bacteria</taxon>
        <taxon>Pseudomonadati</taxon>
        <taxon>Pseudomonadota</taxon>
        <taxon>Alphaproteobacteria</taxon>
        <taxon>Rhodobacterales</taxon>
        <taxon>Roseobacteraceae</taxon>
        <taxon>Roseovarius</taxon>
    </lineage>
</organism>
<sequence length="56" mass="6073">MRGQRGGAKLPDVSGHDICWCKEPPFVPRLTGRTGAAGMLDVVLRNAVLRDTPRVT</sequence>
<accession>A0A1M6YJF9</accession>
<protein>
    <submittedName>
        <fullName evidence="1">Uncharacterized protein</fullName>
    </submittedName>
</protein>
<proteinExistence type="predicted"/>
<dbReference type="EMBL" id="FRBN01000007">
    <property type="protein sequence ID" value="SHL18451.1"/>
    <property type="molecule type" value="Genomic_DNA"/>
</dbReference>
<dbReference type="RefSeq" id="WP_170865039.1">
    <property type="nucleotide sequence ID" value="NZ_FRBN01000007.1"/>
</dbReference>
<reference evidence="2" key="1">
    <citation type="submission" date="2016-11" db="EMBL/GenBank/DDBJ databases">
        <authorList>
            <person name="Varghese N."/>
            <person name="Submissions S."/>
        </authorList>
    </citation>
    <scope>NUCLEOTIDE SEQUENCE [LARGE SCALE GENOMIC DNA]</scope>
    <source>
        <strain evidence="2">DSM 29327</strain>
    </source>
</reference>
<evidence type="ECO:0000313" key="2">
    <source>
        <dbReference type="Proteomes" id="UP000184191"/>
    </source>
</evidence>
<dbReference type="Proteomes" id="UP000184191">
    <property type="component" value="Unassembled WGS sequence"/>
</dbReference>